<sequence>MMHPVAYLVDTLLSIYNMALITWVLLGWLIAMGIVNRYNEFVYRVFSALSRVLNPAISVLRRYIPNVSGFDFSPLILLVAISFFRYALRYYFG</sequence>
<dbReference type="AlphaFoldDB" id="A0A643CLB7"/>
<evidence type="ECO:0000313" key="2">
    <source>
        <dbReference type="EMBL" id="KAB0450788.1"/>
    </source>
</evidence>
<comment type="caution">
    <text evidence="2">The sequence shown here is derived from an EMBL/GenBank/DDBJ whole genome shotgun (WGS) entry which is preliminary data.</text>
</comment>
<dbReference type="InterPro" id="IPR003425">
    <property type="entry name" value="CCB3/YggT"/>
</dbReference>
<dbReference type="Pfam" id="PF02325">
    <property type="entry name" value="CCB3_YggT"/>
    <property type="match status" value="1"/>
</dbReference>
<keyword evidence="1" id="KW-0472">Membrane</keyword>
<keyword evidence="1" id="KW-0812">Transmembrane</keyword>
<protein>
    <submittedName>
        <fullName evidence="2">YggT family protein</fullName>
    </submittedName>
</protein>
<name>A0A643CLB7_ANAMA</name>
<feature type="transmembrane region" description="Helical" evidence="1">
    <location>
        <begin position="12"/>
        <end position="35"/>
    </location>
</feature>
<dbReference type="EMBL" id="VTCY01000020">
    <property type="protein sequence ID" value="KAB0450788.1"/>
    <property type="molecule type" value="Genomic_DNA"/>
</dbReference>
<gene>
    <name evidence="2" type="ORF">FY207_05015</name>
</gene>
<feature type="transmembrane region" description="Helical" evidence="1">
    <location>
        <begin position="72"/>
        <end position="92"/>
    </location>
</feature>
<dbReference type="GO" id="GO:0016020">
    <property type="term" value="C:membrane"/>
    <property type="evidence" value="ECO:0007669"/>
    <property type="project" value="InterPro"/>
</dbReference>
<proteinExistence type="predicted"/>
<organism evidence="2">
    <name type="scientific">Anaplasma marginale</name>
    <dbReference type="NCBI Taxonomy" id="770"/>
    <lineage>
        <taxon>Bacteria</taxon>
        <taxon>Pseudomonadati</taxon>
        <taxon>Pseudomonadota</taxon>
        <taxon>Alphaproteobacteria</taxon>
        <taxon>Rickettsiales</taxon>
        <taxon>Anaplasmataceae</taxon>
        <taxon>Anaplasma</taxon>
    </lineage>
</organism>
<reference evidence="2" key="1">
    <citation type="submission" date="2019-08" db="EMBL/GenBank/DDBJ databases">
        <authorList>
            <person name="Amaro Estrada I."/>
            <person name="Quiroz Castaneda R.E."/>
            <person name="Martinez Ocampo F."/>
            <person name="Rodriguez Camarillo S.D."/>
        </authorList>
    </citation>
    <scope>NUCLEOTIDE SEQUENCE</scope>
    <source>
        <strain evidence="2">MEX-30-184-02</strain>
    </source>
</reference>
<accession>A0A643CLB7</accession>
<evidence type="ECO:0000256" key="1">
    <source>
        <dbReference type="SAM" id="Phobius"/>
    </source>
</evidence>
<keyword evidence="1" id="KW-1133">Transmembrane helix</keyword>